<dbReference type="Pfam" id="PF04389">
    <property type="entry name" value="Peptidase_M28"/>
    <property type="match status" value="1"/>
</dbReference>
<gene>
    <name evidence="9" type="ORF">KQ875_01680</name>
</gene>
<keyword evidence="3" id="KW-0677">Repeat</keyword>
<evidence type="ECO:0000256" key="4">
    <source>
        <dbReference type="ARBA" id="ARBA00023139"/>
    </source>
</evidence>
<evidence type="ECO:0000256" key="5">
    <source>
        <dbReference type="ARBA" id="ARBA00023288"/>
    </source>
</evidence>
<comment type="subcellular location">
    <subcellularLocation>
        <location evidence="1">Cell membrane</location>
        <topology evidence="1">Lipid-anchor</topology>
    </subcellularLocation>
</comment>
<feature type="compositionally biased region" description="Basic and acidic residues" evidence="6">
    <location>
        <begin position="42"/>
        <end position="51"/>
    </location>
</feature>
<dbReference type="InterPro" id="IPR007484">
    <property type="entry name" value="Peptidase_M28"/>
</dbReference>
<sequence>MKKNIKILLSLAALTPLMAVPAVAASCDNNTNKTTDTSKINSTDKTEETNKEAKNNYMKYETTKQFRDFLEATHGRKAGNIYNFQEDSLRKETVKAWLYDRETAKWGAKDQEAITGFNLEANQALTSEIFKPRFSINSEANKNVDIYGSWRAYEYLAKTISDMGYTNHTGNVITYPDQNVRSETERKTEWNAAEHTHQDGAVTTFKNEDKYANLVTKMNEDITKDGFIVQGFLYNNQAKSINNIGNNIIVTINPTEETLKANENKTKQIKDFYIVSHYDSINNVGPTGISWGATDNGSGVSVNLSLLKHFSDVKNRESLAVRLHIIFVDAEELGKYGSEAFVNQFLTPDREGTDLLRNSVGMINMDTVAGGDRMYVHSADSRETNANTSTTIRDQINALSRIRSLNLNDPSQELEIHPQFTAGEYKPGETGDWSDHAPFYQKANLPIAYIESTNFAVKAKTESYDGYAQTTNPKAWIKKSDHKPIESLVPRFLNNGLIEVYDWPEGLTRNDFEIAGDIWHSDLDRLDWVDENLGAKFYNQLDTVYQTLVAYLTSMYESNDDGIEYFI</sequence>
<dbReference type="Proteomes" id="UP000718793">
    <property type="component" value="Unassembled WGS sequence"/>
</dbReference>
<keyword evidence="10" id="KW-1185">Reference proteome</keyword>
<organism evidence="9 10">
    <name type="scientific">Mycoplasma zalophi</name>
    <dbReference type="NCBI Taxonomy" id="191287"/>
    <lineage>
        <taxon>Bacteria</taxon>
        <taxon>Bacillati</taxon>
        <taxon>Mycoplasmatota</taxon>
        <taxon>Mollicutes</taxon>
        <taxon>Mycoplasmataceae</taxon>
        <taxon>Mycoplasma</taxon>
    </lineage>
</organism>
<dbReference type="PANTHER" id="PTHR12147:SF26">
    <property type="entry name" value="PEPTIDASE M28 DOMAIN-CONTAINING PROTEIN"/>
    <property type="match status" value="1"/>
</dbReference>
<evidence type="ECO:0000256" key="7">
    <source>
        <dbReference type="SAM" id="SignalP"/>
    </source>
</evidence>
<comment type="caution">
    <text evidence="9">The sequence shown here is derived from an EMBL/GenBank/DDBJ whole genome shotgun (WGS) entry which is preliminary data.</text>
</comment>
<feature type="signal peptide" evidence="7">
    <location>
        <begin position="1"/>
        <end position="24"/>
    </location>
</feature>
<dbReference type="PROSITE" id="PS51257">
    <property type="entry name" value="PROKAR_LIPOPROTEIN"/>
    <property type="match status" value="1"/>
</dbReference>
<evidence type="ECO:0000313" key="9">
    <source>
        <dbReference type="EMBL" id="MBU4692305.1"/>
    </source>
</evidence>
<evidence type="ECO:0000256" key="2">
    <source>
        <dbReference type="ARBA" id="ARBA00022729"/>
    </source>
</evidence>
<evidence type="ECO:0000256" key="6">
    <source>
        <dbReference type="SAM" id="MobiDB-lite"/>
    </source>
</evidence>
<reference evidence="9" key="1">
    <citation type="submission" date="2021-06" db="EMBL/GenBank/DDBJ databases">
        <title>Novel Mycoplasma species detected in California sea lions (Zalophus californianus) from the USA.</title>
        <authorList>
            <person name="Volokhov D.V."/>
            <person name="Furtak V.A."/>
            <person name="Zagorodnyaya T.A."/>
        </authorList>
    </citation>
    <scope>NUCLEOTIDE SEQUENCE [LARGE SCALE GENOMIC DNA]</scope>
    <source>
        <strain evidence="9">CSL 5346</strain>
    </source>
</reference>
<dbReference type="InterPro" id="IPR049890">
    <property type="entry name" value="VlpA-F-like_signal"/>
</dbReference>
<feature type="chain" id="PRO_5045403551" evidence="7">
    <location>
        <begin position="25"/>
        <end position="567"/>
    </location>
</feature>
<dbReference type="NCBIfam" id="NF033817">
    <property type="entry name" value="Mplas_variab_LP"/>
    <property type="match status" value="1"/>
</dbReference>
<keyword evidence="2 7" id="KW-0732">Signal</keyword>
<feature type="domain" description="Peptidase M28" evidence="8">
    <location>
        <begin position="270"/>
        <end position="468"/>
    </location>
</feature>
<dbReference type="RefSeq" id="WP_216488759.1">
    <property type="nucleotide sequence ID" value="NZ_JAHMHH010000001.1"/>
</dbReference>
<evidence type="ECO:0000256" key="1">
    <source>
        <dbReference type="ARBA" id="ARBA00004193"/>
    </source>
</evidence>
<evidence type="ECO:0000259" key="8">
    <source>
        <dbReference type="Pfam" id="PF04389"/>
    </source>
</evidence>
<name>A0ABS6DR32_9MOLU</name>
<keyword evidence="4" id="KW-0564">Palmitate</keyword>
<keyword evidence="5" id="KW-0449">Lipoprotein</keyword>
<evidence type="ECO:0000256" key="3">
    <source>
        <dbReference type="ARBA" id="ARBA00022737"/>
    </source>
</evidence>
<accession>A0ABS6DR32</accession>
<protein>
    <submittedName>
        <fullName evidence="9">M28 family peptidase</fullName>
    </submittedName>
</protein>
<dbReference type="PANTHER" id="PTHR12147">
    <property type="entry name" value="METALLOPEPTIDASE M28 FAMILY MEMBER"/>
    <property type="match status" value="1"/>
</dbReference>
<feature type="region of interest" description="Disordered" evidence="6">
    <location>
        <begin position="27"/>
        <end position="51"/>
    </location>
</feature>
<feature type="compositionally biased region" description="Low complexity" evidence="6">
    <location>
        <begin position="27"/>
        <end position="41"/>
    </location>
</feature>
<proteinExistence type="predicted"/>
<dbReference type="InterPro" id="IPR045175">
    <property type="entry name" value="M28_fam"/>
</dbReference>
<evidence type="ECO:0000313" key="10">
    <source>
        <dbReference type="Proteomes" id="UP000718793"/>
    </source>
</evidence>
<dbReference type="EMBL" id="JAHMHH010000001">
    <property type="protein sequence ID" value="MBU4692305.1"/>
    <property type="molecule type" value="Genomic_DNA"/>
</dbReference>